<dbReference type="RefSeq" id="XP_025528810.1">
    <property type="nucleotide sequence ID" value="XM_025677531.1"/>
</dbReference>
<feature type="compositionally biased region" description="Basic residues" evidence="1">
    <location>
        <begin position="98"/>
        <end position="115"/>
    </location>
</feature>
<evidence type="ECO:0000313" key="3">
    <source>
        <dbReference type="Proteomes" id="UP000249497"/>
    </source>
</evidence>
<name>A0A8T8X4B6_ASPJA</name>
<evidence type="ECO:0000256" key="1">
    <source>
        <dbReference type="SAM" id="MobiDB-lite"/>
    </source>
</evidence>
<dbReference type="GeneID" id="37181224"/>
<gene>
    <name evidence="2" type="ORF">BO86DRAFT_64041</name>
</gene>
<dbReference type="EMBL" id="KZ824786">
    <property type="protein sequence ID" value="RAH82916.1"/>
    <property type="molecule type" value="Genomic_DNA"/>
</dbReference>
<protein>
    <submittedName>
        <fullName evidence="2">Uncharacterized protein</fullName>
    </submittedName>
</protein>
<feature type="compositionally biased region" description="Basic and acidic residues" evidence="1">
    <location>
        <begin position="81"/>
        <end position="97"/>
    </location>
</feature>
<dbReference type="AlphaFoldDB" id="A0A8T8X4B6"/>
<feature type="compositionally biased region" description="Low complexity" evidence="1">
    <location>
        <begin position="65"/>
        <end position="79"/>
    </location>
</feature>
<accession>A0A8T8X4B6</accession>
<sequence>MDHDMGGRKCGGGNGNPQHYIMGHQHHHRRRRRLTAQLFCSSTWIDLLLTSGPKRCGGVTAFNSLQQEQQQQQQSLCQQPHTHEVHLDIRHTTEGKAIRRKKNQRPKRKPQRSQKGHGQVASSGGRVCNRLFWEGGKRENHWNSFFSPSGQSRYSKYT</sequence>
<keyword evidence="3" id="KW-1185">Reference proteome</keyword>
<proteinExistence type="predicted"/>
<reference evidence="2 3" key="1">
    <citation type="submission" date="2018-02" db="EMBL/GenBank/DDBJ databases">
        <title>The genomes of Aspergillus section Nigri reveals drivers in fungal speciation.</title>
        <authorList>
            <consortium name="DOE Joint Genome Institute"/>
            <person name="Vesth T.C."/>
            <person name="Nybo J."/>
            <person name="Theobald S."/>
            <person name="Brandl J."/>
            <person name="Frisvad J.C."/>
            <person name="Nielsen K.F."/>
            <person name="Lyhne E.K."/>
            <person name="Kogle M.E."/>
            <person name="Kuo A."/>
            <person name="Riley R."/>
            <person name="Clum A."/>
            <person name="Nolan M."/>
            <person name="Lipzen A."/>
            <person name="Salamov A."/>
            <person name="Henrissat B."/>
            <person name="Wiebenga A."/>
            <person name="De vries R.P."/>
            <person name="Grigoriev I.V."/>
            <person name="Mortensen U.H."/>
            <person name="Andersen M.R."/>
            <person name="Baker S.E."/>
        </authorList>
    </citation>
    <scope>NUCLEOTIDE SEQUENCE [LARGE SCALE GENOMIC DNA]</scope>
    <source>
        <strain evidence="2 3">CBS 114.51</strain>
    </source>
</reference>
<dbReference type="Proteomes" id="UP000249497">
    <property type="component" value="Unassembled WGS sequence"/>
</dbReference>
<organism evidence="2 3">
    <name type="scientific">Aspergillus japonicus CBS 114.51</name>
    <dbReference type="NCBI Taxonomy" id="1448312"/>
    <lineage>
        <taxon>Eukaryota</taxon>
        <taxon>Fungi</taxon>
        <taxon>Dikarya</taxon>
        <taxon>Ascomycota</taxon>
        <taxon>Pezizomycotina</taxon>
        <taxon>Eurotiomycetes</taxon>
        <taxon>Eurotiomycetidae</taxon>
        <taxon>Eurotiales</taxon>
        <taxon>Aspergillaceae</taxon>
        <taxon>Aspergillus</taxon>
        <taxon>Aspergillus subgen. Circumdati</taxon>
    </lineage>
</organism>
<evidence type="ECO:0000313" key="2">
    <source>
        <dbReference type="EMBL" id="RAH82916.1"/>
    </source>
</evidence>
<feature type="region of interest" description="Disordered" evidence="1">
    <location>
        <begin position="65"/>
        <end position="123"/>
    </location>
</feature>